<feature type="repeat" description="ANK" evidence="3">
    <location>
        <begin position="248"/>
        <end position="280"/>
    </location>
</feature>
<gene>
    <name evidence="6" type="ORF">CLEI1391_LOCUS8563</name>
</gene>
<evidence type="ECO:0000256" key="3">
    <source>
        <dbReference type="PROSITE-ProRule" id="PRU00023"/>
    </source>
</evidence>
<organism evidence="6">
    <name type="scientific">Chlamydomonas leiostraca</name>
    <dbReference type="NCBI Taxonomy" id="1034604"/>
    <lineage>
        <taxon>Eukaryota</taxon>
        <taxon>Viridiplantae</taxon>
        <taxon>Chlorophyta</taxon>
        <taxon>core chlorophytes</taxon>
        <taxon>Chlorophyceae</taxon>
        <taxon>CS clade</taxon>
        <taxon>Chlamydomonadales</taxon>
        <taxon>Chlamydomonadaceae</taxon>
        <taxon>Chlamydomonas</taxon>
    </lineage>
</organism>
<dbReference type="EMBL" id="HBFB01015214">
    <property type="protein sequence ID" value="CAD8678519.1"/>
    <property type="molecule type" value="Transcribed_RNA"/>
</dbReference>
<feature type="region of interest" description="Disordered" evidence="5">
    <location>
        <begin position="421"/>
        <end position="441"/>
    </location>
</feature>
<dbReference type="InterPro" id="IPR036770">
    <property type="entry name" value="Ankyrin_rpt-contain_sf"/>
</dbReference>
<dbReference type="SUPFAM" id="SSF48403">
    <property type="entry name" value="Ankyrin repeat"/>
    <property type="match status" value="1"/>
</dbReference>
<dbReference type="Gene3D" id="1.25.40.20">
    <property type="entry name" value="Ankyrin repeat-containing domain"/>
    <property type="match status" value="1"/>
</dbReference>
<dbReference type="PROSITE" id="PS50088">
    <property type="entry name" value="ANK_REPEAT"/>
    <property type="match status" value="2"/>
</dbReference>
<accession>A0A7S0WQI2</accession>
<reference evidence="6" key="1">
    <citation type="submission" date="2021-01" db="EMBL/GenBank/DDBJ databases">
        <authorList>
            <person name="Corre E."/>
            <person name="Pelletier E."/>
            <person name="Niang G."/>
            <person name="Scheremetjew M."/>
            <person name="Finn R."/>
            <person name="Kale V."/>
            <person name="Holt S."/>
            <person name="Cochrane G."/>
            <person name="Meng A."/>
            <person name="Brown T."/>
            <person name="Cohen L."/>
        </authorList>
    </citation>
    <scope>NUCLEOTIDE SEQUENCE</scope>
    <source>
        <strain evidence="6">SAG 11-49</strain>
    </source>
</reference>
<keyword evidence="1" id="KW-0677">Repeat</keyword>
<evidence type="ECO:0000256" key="5">
    <source>
        <dbReference type="SAM" id="MobiDB-lite"/>
    </source>
</evidence>
<evidence type="ECO:0000313" key="6">
    <source>
        <dbReference type="EMBL" id="CAD8678519.1"/>
    </source>
</evidence>
<dbReference type="Pfam" id="PF12796">
    <property type="entry name" value="Ank_2"/>
    <property type="match status" value="1"/>
</dbReference>
<feature type="coiled-coil region" evidence="4">
    <location>
        <begin position="146"/>
        <end position="182"/>
    </location>
</feature>
<feature type="region of interest" description="Disordered" evidence="5">
    <location>
        <begin position="1"/>
        <end position="123"/>
    </location>
</feature>
<dbReference type="PROSITE" id="PS50297">
    <property type="entry name" value="ANK_REP_REGION"/>
    <property type="match status" value="1"/>
</dbReference>
<name>A0A7S0WQI2_9CHLO</name>
<feature type="coiled-coil region" evidence="4">
    <location>
        <begin position="325"/>
        <end position="359"/>
    </location>
</feature>
<protein>
    <submittedName>
        <fullName evidence="6">Uncharacterized protein</fullName>
    </submittedName>
</protein>
<dbReference type="AlphaFoldDB" id="A0A7S0WQI2"/>
<keyword evidence="2 3" id="KW-0040">ANK repeat</keyword>
<evidence type="ECO:0000256" key="1">
    <source>
        <dbReference type="ARBA" id="ARBA00022737"/>
    </source>
</evidence>
<sequence>MATKARNPSPSKLRPAAAAAPSGSKSAKPATVKASDASSAKPAGAKTVSTASKPAATKTVTKAPASKASPSKPGTKAGTAKTGTKAAAGSKGAAKDAAGREAKAEQQEQARAQEPELTEEERAACVQKAMADALEATKDARQAAWAAQVEADRRKEVARRKKAEEEARRRKEEAALRKALLEGAYDGEDGEVAALLAKGEAGGLLRDIVDCADPHGNTLLSEAAAGGHESTVAMLLAKGANPNSQGEFGRTPLWRAAFLGHEAAVRAMLAGGGDLRIANSAGETPVHVASQPGIKALLAEWDTGRTDALVAQWSAQQEQRRASAMAAARAAVKGAEGEAEAATQDAARTQAALKHARQELEKRIFEHDLCVEEKKPDELLTATLDAIKAAEAVVAAAQAAASAAADRLDLAKLRLREQQAAEREAQGANTGGEEGCEEELPGAPVDIRDLDDVLVRDVGGKLAASGKWPLVIDTSGQASVFLRYLDVNYVNALSSHNTDPNRLRRSILGGLRYGKPVVLDLMDVSGLWPELPAVFDRVQPGLLAALLNKSILQGGAYTSLIRAEDGEEYDANKFQDARVARFSLIIHTSAPRPHPDLLAATTPLRVMVKA</sequence>
<feature type="compositionally biased region" description="Low complexity" evidence="5">
    <location>
        <begin position="45"/>
        <end position="92"/>
    </location>
</feature>
<evidence type="ECO:0000256" key="4">
    <source>
        <dbReference type="SAM" id="Coils"/>
    </source>
</evidence>
<dbReference type="SMART" id="SM00248">
    <property type="entry name" value="ANK"/>
    <property type="match status" value="2"/>
</dbReference>
<dbReference type="InterPro" id="IPR027417">
    <property type="entry name" value="P-loop_NTPase"/>
</dbReference>
<keyword evidence="4" id="KW-0175">Coiled coil</keyword>
<feature type="compositionally biased region" description="Low complexity" evidence="5">
    <location>
        <begin position="8"/>
        <end position="30"/>
    </location>
</feature>
<feature type="repeat" description="ANK" evidence="3">
    <location>
        <begin position="215"/>
        <end position="247"/>
    </location>
</feature>
<dbReference type="PANTHER" id="PTHR24171">
    <property type="entry name" value="ANKYRIN REPEAT DOMAIN-CONTAINING PROTEIN 39-RELATED"/>
    <property type="match status" value="1"/>
</dbReference>
<feature type="compositionally biased region" description="Basic and acidic residues" evidence="5">
    <location>
        <begin position="93"/>
        <end position="114"/>
    </location>
</feature>
<evidence type="ECO:0000256" key="2">
    <source>
        <dbReference type="ARBA" id="ARBA00023043"/>
    </source>
</evidence>
<proteinExistence type="predicted"/>
<dbReference type="Gene3D" id="3.40.50.300">
    <property type="entry name" value="P-loop containing nucleotide triphosphate hydrolases"/>
    <property type="match status" value="1"/>
</dbReference>
<dbReference type="InterPro" id="IPR002110">
    <property type="entry name" value="Ankyrin_rpt"/>
</dbReference>